<dbReference type="AlphaFoldDB" id="A0AAX1N915"/>
<keyword evidence="1" id="KW-1133">Transmembrane helix</keyword>
<name>A0AAX1N915_9BACT</name>
<dbReference type="Proteomes" id="UP000678679">
    <property type="component" value="Chromosome 2"/>
</dbReference>
<protein>
    <submittedName>
        <fullName evidence="2">Uncharacterized protein</fullName>
    </submittedName>
</protein>
<sequence>MTRKKISRILLVIILLTSIYVTINFFYFLEPQKTILINIYDEEVNNKTLNSEPKVVVSEFYIPNRKATKLIEAFKKSYDNEDIIMKTYSYVRGGGRMPISFVTENHIINTRLQEFYIIILRSRSDPNNTDLTIEKYKIKK</sequence>
<feature type="transmembrane region" description="Helical" evidence="1">
    <location>
        <begin position="9"/>
        <end position="29"/>
    </location>
</feature>
<evidence type="ECO:0000313" key="2">
    <source>
        <dbReference type="EMBL" id="QWG04033.1"/>
    </source>
</evidence>
<accession>A0AAX1N915</accession>
<keyword evidence="1" id="KW-0472">Membrane</keyword>
<dbReference type="RefSeq" id="WP_169663528.1">
    <property type="nucleotide sequence ID" value="NZ_CP076133.1"/>
</dbReference>
<gene>
    <name evidence="2" type="ORF">KMW28_24385</name>
</gene>
<dbReference type="KEGG" id="fya:KMW28_24385"/>
<evidence type="ECO:0000313" key="3">
    <source>
        <dbReference type="Proteomes" id="UP000678679"/>
    </source>
</evidence>
<keyword evidence="3" id="KW-1185">Reference proteome</keyword>
<organism evidence="2 3">
    <name type="scientific">Flammeovirga yaeyamensis</name>
    <dbReference type="NCBI Taxonomy" id="367791"/>
    <lineage>
        <taxon>Bacteria</taxon>
        <taxon>Pseudomonadati</taxon>
        <taxon>Bacteroidota</taxon>
        <taxon>Cytophagia</taxon>
        <taxon>Cytophagales</taxon>
        <taxon>Flammeovirgaceae</taxon>
        <taxon>Flammeovirga</taxon>
    </lineage>
</organism>
<reference evidence="2 3" key="1">
    <citation type="submission" date="2021-05" db="EMBL/GenBank/DDBJ databases">
        <title>Comparative genomic studies on the polysaccharide-degrading batcterial strains of the Flammeovirga genus.</title>
        <authorList>
            <person name="Zewei F."/>
            <person name="Zheng Z."/>
            <person name="Yu L."/>
            <person name="Ruyue G."/>
            <person name="Yanhong M."/>
            <person name="Yuanyuan C."/>
            <person name="Jingyan G."/>
            <person name="Wenjun H."/>
        </authorList>
    </citation>
    <scope>NUCLEOTIDE SEQUENCE [LARGE SCALE GENOMIC DNA]</scope>
    <source>
        <strain evidence="2 3">NBRC:100898</strain>
    </source>
</reference>
<evidence type="ECO:0000256" key="1">
    <source>
        <dbReference type="SAM" id="Phobius"/>
    </source>
</evidence>
<proteinExistence type="predicted"/>
<dbReference type="EMBL" id="CP076133">
    <property type="protein sequence ID" value="QWG04033.1"/>
    <property type="molecule type" value="Genomic_DNA"/>
</dbReference>
<keyword evidence="1" id="KW-0812">Transmembrane</keyword>